<feature type="region of interest" description="Disordered" evidence="1">
    <location>
        <begin position="408"/>
        <end position="455"/>
    </location>
</feature>
<keyword evidence="4" id="KW-1185">Reference proteome</keyword>
<evidence type="ECO:0000256" key="1">
    <source>
        <dbReference type="SAM" id="MobiDB-lite"/>
    </source>
</evidence>
<dbReference type="InterPro" id="IPR014710">
    <property type="entry name" value="RmlC-like_jellyroll"/>
</dbReference>
<protein>
    <recommendedName>
        <fullName evidence="2">Cyclic nucleotide-binding domain-containing protein</fullName>
    </recommendedName>
</protein>
<dbReference type="EMBL" id="OV121138">
    <property type="protein sequence ID" value="CAH0560365.1"/>
    <property type="molecule type" value="Genomic_DNA"/>
</dbReference>
<dbReference type="PROSITE" id="PS50042">
    <property type="entry name" value="CNMP_BINDING_3"/>
    <property type="match status" value="1"/>
</dbReference>
<name>A0A9P0FLL8_BRAAE</name>
<sequence length="480" mass="55513">MIDNSAVRLEMKVEIQNNIIEIVKCLVYIEKLRGWVATTCQTKHALHGTFYEMKIAIYELNDSGWLDNKEKLALLDYIEENVKRVKEIKYIEQPTPEKDFFEINWLPDDKIILQYLYENIQILLYNPGDVIVNVGDKIDGVYLVITGMFKIIYNPTENVINMLLKNGELPIMDFLSPNMLITNFVNFLTVGSTIGELCILTDRPYSCSIVNEIASQVLFIRKDLCLRAFEMNNDPLNGLKAKMWKSVTFNMAQTLYGSVEGNKKIFFLENSIVPDLTLFKTFIIDSKIKDVLLLEGQCMDISSKEYFTAPCYISKDVQKIAFQKLYMDQDILETKLLLILSRGANEYKLLSNIYDSSEVKENSYNIYYENIQNDATVKRRRRLLSINQNAVKKLNIPVDTIKPMPEPYYPEPGIRNRIPGTGYSEPGTRNRIPETGYPKPDTRNRIPETGYPEPNTRNRVTYLTYVQNKEADLKVGLFKF</sequence>
<dbReference type="CDD" id="cd00038">
    <property type="entry name" value="CAP_ED"/>
    <property type="match status" value="1"/>
</dbReference>
<accession>A0A9P0FLL8</accession>
<dbReference type="AlphaFoldDB" id="A0A9P0FLL8"/>
<dbReference type="InterPro" id="IPR000595">
    <property type="entry name" value="cNMP-bd_dom"/>
</dbReference>
<evidence type="ECO:0000313" key="4">
    <source>
        <dbReference type="Proteomes" id="UP001154078"/>
    </source>
</evidence>
<dbReference type="OrthoDB" id="6781246at2759"/>
<reference evidence="3" key="1">
    <citation type="submission" date="2021-12" db="EMBL/GenBank/DDBJ databases">
        <authorList>
            <person name="King R."/>
        </authorList>
    </citation>
    <scope>NUCLEOTIDE SEQUENCE</scope>
</reference>
<dbReference type="Proteomes" id="UP001154078">
    <property type="component" value="Chromosome 7"/>
</dbReference>
<feature type="domain" description="Cyclic nucleotide-binding" evidence="2">
    <location>
        <begin position="109"/>
        <end position="223"/>
    </location>
</feature>
<evidence type="ECO:0000259" key="2">
    <source>
        <dbReference type="PROSITE" id="PS50042"/>
    </source>
</evidence>
<dbReference type="InterPro" id="IPR018490">
    <property type="entry name" value="cNMP-bd_dom_sf"/>
</dbReference>
<gene>
    <name evidence="3" type="ORF">MELIAE_LOCUS10122</name>
</gene>
<dbReference type="Gene3D" id="2.60.120.10">
    <property type="entry name" value="Jelly Rolls"/>
    <property type="match status" value="1"/>
</dbReference>
<proteinExistence type="predicted"/>
<dbReference type="SUPFAM" id="SSF51206">
    <property type="entry name" value="cAMP-binding domain-like"/>
    <property type="match status" value="1"/>
</dbReference>
<evidence type="ECO:0000313" key="3">
    <source>
        <dbReference type="EMBL" id="CAH0560365.1"/>
    </source>
</evidence>
<organism evidence="3 4">
    <name type="scientific">Brassicogethes aeneus</name>
    <name type="common">Rape pollen beetle</name>
    <name type="synonym">Meligethes aeneus</name>
    <dbReference type="NCBI Taxonomy" id="1431903"/>
    <lineage>
        <taxon>Eukaryota</taxon>
        <taxon>Metazoa</taxon>
        <taxon>Ecdysozoa</taxon>
        <taxon>Arthropoda</taxon>
        <taxon>Hexapoda</taxon>
        <taxon>Insecta</taxon>
        <taxon>Pterygota</taxon>
        <taxon>Neoptera</taxon>
        <taxon>Endopterygota</taxon>
        <taxon>Coleoptera</taxon>
        <taxon>Polyphaga</taxon>
        <taxon>Cucujiformia</taxon>
        <taxon>Nitidulidae</taxon>
        <taxon>Meligethinae</taxon>
        <taxon>Brassicogethes</taxon>
    </lineage>
</organism>